<evidence type="ECO:0000259" key="14">
    <source>
        <dbReference type="Pfam" id="PF00389"/>
    </source>
</evidence>
<dbReference type="EMBL" id="CAXKWB010018453">
    <property type="protein sequence ID" value="CAL4120893.1"/>
    <property type="molecule type" value="Genomic_DNA"/>
</dbReference>
<dbReference type="PANTHER" id="PTHR42938">
    <property type="entry name" value="FORMATE DEHYDROGENASE 1"/>
    <property type="match status" value="1"/>
</dbReference>
<feature type="domain" description="D-3-phosphoglycerate dehydrogenase ASB" evidence="16">
    <location>
        <begin position="330"/>
        <end position="413"/>
    </location>
</feature>
<dbReference type="InterPro" id="IPR029753">
    <property type="entry name" value="D-isomer_DH_CS"/>
</dbReference>
<dbReference type="PROSITE" id="PS00065">
    <property type="entry name" value="D_2_HYDROXYACID_DH_1"/>
    <property type="match status" value="1"/>
</dbReference>
<dbReference type="AlphaFoldDB" id="A0AAV2RAT2"/>
<evidence type="ECO:0000313" key="17">
    <source>
        <dbReference type="EMBL" id="CAL4120893.1"/>
    </source>
</evidence>
<dbReference type="SUPFAM" id="SSF52283">
    <property type="entry name" value="Formate/glycerate dehydrogenase catalytic domain-like"/>
    <property type="match status" value="1"/>
</dbReference>
<dbReference type="FunFam" id="3.40.50.720:FF:000021">
    <property type="entry name" value="D-3-phosphoglycerate dehydrogenase"/>
    <property type="match status" value="1"/>
</dbReference>
<dbReference type="Pfam" id="PF02826">
    <property type="entry name" value="2-Hacid_dh_C"/>
    <property type="match status" value="1"/>
</dbReference>
<dbReference type="PANTHER" id="PTHR42938:SF22">
    <property type="entry name" value="D-3-PHOSPHOGLYCERATE DEHYDROGENASE"/>
    <property type="match status" value="1"/>
</dbReference>
<keyword evidence="9 13" id="KW-0560">Oxidoreductase</keyword>
<evidence type="ECO:0000256" key="9">
    <source>
        <dbReference type="ARBA" id="ARBA00023002"/>
    </source>
</evidence>
<dbReference type="SUPFAM" id="SSF143548">
    <property type="entry name" value="Serine metabolism enzymes domain"/>
    <property type="match status" value="1"/>
</dbReference>
<dbReference type="InterPro" id="IPR006140">
    <property type="entry name" value="D-isomer_DH_NAD-bd"/>
</dbReference>
<evidence type="ECO:0000256" key="3">
    <source>
        <dbReference type="ARBA" id="ARBA00011881"/>
    </source>
</evidence>
<keyword evidence="11 13" id="KW-0718">Serine biosynthesis</keyword>
<evidence type="ECO:0000259" key="15">
    <source>
        <dbReference type="Pfam" id="PF02826"/>
    </source>
</evidence>
<dbReference type="Gene3D" id="3.40.50.720">
    <property type="entry name" value="NAD(P)-binding Rossmann-like Domain"/>
    <property type="match status" value="2"/>
</dbReference>
<keyword evidence="10 13" id="KW-0520">NAD</keyword>
<evidence type="ECO:0000313" key="18">
    <source>
        <dbReference type="Proteomes" id="UP001497623"/>
    </source>
</evidence>
<dbReference type="InterPro" id="IPR029009">
    <property type="entry name" value="ASB_dom_sf"/>
</dbReference>
<evidence type="ECO:0000259" key="16">
    <source>
        <dbReference type="Pfam" id="PF19304"/>
    </source>
</evidence>
<dbReference type="InterPro" id="IPR045626">
    <property type="entry name" value="PGDH_ASB_dom"/>
</dbReference>
<evidence type="ECO:0000256" key="6">
    <source>
        <dbReference type="ARBA" id="ARBA00022553"/>
    </source>
</evidence>
<comment type="pathway">
    <text evidence="1 13">Amino-acid biosynthesis; L-serine biosynthesis; L-serine from 3-phospho-D-glycerate: step 1/3.</text>
</comment>
<keyword evidence="18" id="KW-1185">Reference proteome</keyword>
<evidence type="ECO:0000256" key="11">
    <source>
        <dbReference type="ARBA" id="ARBA00023299"/>
    </source>
</evidence>
<evidence type="ECO:0000256" key="4">
    <source>
        <dbReference type="ARBA" id="ARBA00013143"/>
    </source>
</evidence>
<dbReference type="InterPro" id="IPR036291">
    <property type="entry name" value="NAD(P)-bd_dom_sf"/>
</dbReference>
<keyword evidence="8" id="KW-0007">Acetylation</keyword>
<comment type="caution">
    <text evidence="17">The sequence shown here is derived from an EMBL/GenBank/DDBJ whole genome shotgun (WGS) entry which is preliminary data.</text>
</comment>
<dbReference type="GO" id="GO:0006564">
    <property type="term" value="P:L-serine biosynthetic process"/>
    <property type="evidence" value="ECO:0007669"/>
    <property type="project" value="UniProtKB-KW"/>
</dbReference>
<dbReference type="InterPro" id="IPR006236">
    <property type="entry name" value="PGDH"/>
</dbReference>
<protein>
    <recommendedName>
        <fullName evidence="5 13">D-3-phosphoglycerate dehydrogenase</fullName>
        <ecNumber evidence="4 13">1.1.1.95</ecNumber>
    </recommendedName>
</protein>
<dbReference type="GO" id="GO:0051287">
    <property type="term" value="F:NAD binding"/>
    <property type="evidence" value="ECO:0007669"/>
    <property type="project" value="UniProtKB-UniRule"/>
</dbReference>
<evidence type="ECO:0000256" key="8">
    <source>
        <dbReference type="ARBA" id="ARBA00022990"/>
    </source>
</evidence>
<keyword evidence="7 13" id="KW-0028">Amino-acid biosynthesis</keyword>
<reference evidence="17 18" key="1">
    <citation type="submission" date="2024-05" db="EMBL/GenBank/DDBJ databases">
        <authorList>
            <person name="Wallberg A."/>
        </authorList>
    </citation>
    <scope>NUCLEOTIDE SEQUENCE [LARGE SCALE GENOMIC DNA]</scope>
</reference>
<name>A0AAV2RAT2_MEGNR</name>
<evidence type="ECO:0000256" key="13">
    <source>
        <dbReference type="RuleBase" id="RU363003"/>
    </source>
</evidence>
<evidence type="ECO:0000256" key="2">
    <source>
        <dbReference type="ARBA" id="ARBA00005854"/>
    </source>
</evidence>
<sequence>MSSQIEKVLLLDGVDPICAEELTKSGLQVTVKGKQTTEQLLELVKQYDAIVVRSATKVTAEVLAAPGSRLKLVGRAGTGVDNIDVQAATRKGVIVMNTPGGNTLSAAEHTCVLICSLSRSVPQACQSLKQGKWDRKTFLGNELFGKTLAIIGLGRIGREVSTRMKAFGMNVIGYDPMVPAEIAQSWGIEFQPLDQIWANADYITVHVPLIPATRNLINEKVFAACKPGVRILNVARGGIIDETALLQALESGKCGGAALDVFLEEPPTDFTLCQHPKIICTPHLGANTVEAQKRVALEIAQQMVDMIQGRPLVGVINAPALSSAMSESSRPWIQLAESLGYLARNLSQSADSPAITVQVTLYGSELLAMKSFIGSAVAVGMMRGVTPNGINLVNAPLLAKESGITLSVEAAEEGVQFPVTSVGSDAVQLRVTVGLNIHTLVGSSSGGLPTLYALDGAIWESGLTLGRNMLFFRAAKAASPLANIATQLVATQAALVSLLSSAPSSKEVWHVARTEENVTFPQTTIPNTQLVAQLMF</sequence>
<evidence type="ECO:0000256" key="5">
    <source>
        <dbReference type="ARBA" id="ARBA00021582"/>
    </source>
</evidence>
<dbReference type="Gene3D" id="3.30.1330.90">
    <property type="entry name" value="D-3-phosphoglycerate dehydrogenase, domain 3"/>
    <property type="match status" value="1"/>
</dbReference>
<evidence type="ECO:0000256" key="10">
    <source>
        <dbReference type="ARBA" id="ARBA00023027"/>
    </source>
</evidence>
<keyword evidence="6" id="KW-0597">Phosphoprotein</keyword>
<feature type="domain" description="D-isomer specific 2-hydroxyacid dehydrogenase NAD-binding" evidence="15">
    <location>
        <begin position="113"/>
        <end position="285"/>
    </location>
</feature>
<comment type="catalytic activity">
    <reaction evidence="12 13">
        <text>(2R)-3-phosphoglycerate + NAD(+) = 3-phosphooxypyruvate + NADH + H(+)</text>
        <dbReference type="Rhea" id="RHEA:12641"/>
        <dbReference type="ChEBI" id="CHEBI:15378"/>
        <dbReference type="ChEBI" id="CHEBI:18110"/>
        <dbReference type="ChEBI" id="CHEBI:57540"/>
        <dbReference type="ChEBI" id="CHEBI:57945"/>
        <dbReference type="ChEBI" id="CHEBI:58272"/>
        <dbReference type="EC" id="1.1.1.95"/>
    </reaction>
</comment>
<dbReference type="Pfam" id="PF19304">
    <property type="entry name" value="PGDH_inter"/>
    <property type="match status" value="1"/>
</dbReference>
<dbReference type="GO" id="GO:0004617">
    <property type="term" value="F:phosphoglycerate dehydrogenase activity"/>
    <property type="evidence" value="ECO:0007669"/>
    <property type="project" value="UniProtKB-EC"/>
</dbReference>
<comment type="similarity">
    <text evidence="2 13">Belongs to the D-isomer specific 2-hydroxyacid dehydrogenase family.</text>
</comment>
<dbReference type="InterPro" id="IPR006139">
    <property type="entry name" value="D-isomer_2_OHA_DH_cat_dom"/>
</dbReference>
<dbReference type="CDD" id="cd12173">
    <property type="entry name" value="PGDH_4"/>
    <property type="match status" value="1"/>
</dbReference>
<dbReference type="NCBIfam" id="TIGR01327">
    <property type="entry name" value="PGDH"/>
    <property type="match status" value="1"/>
</dbReference>
<gene>
    <name evidence="17" type="ORF">MNOR_LOCUS22178</name>
</gene>
<evidence type="ECO:0000256" key="7">
    <source>
        <dbReference type="ARBA" id="ARBA00022605"/>
    </source>
</evidence>
<dbReference type="Proteomes" id="UP001497623">
    <property type="component" value="Unassembled WGS sequence"/>
</dbReference>
<dbReference type="Pfam" id="PF00389">
    <property type="entry name" value="2-Hacid_dh"/>
    <property type="match status" value="1"/>
</dbReference>
<proteinExistence type="inferred from homology"/>
<dbReference type="SUPFAM" id="SSF51735">
    <property type="entry name" value="NAD(P)-binding Rossmann-fold domains"/>
    <property type="match status" value="1"/>
</dbReference>
<dbReference type="EC" id="1.1.1.95" evidence="4 13"/>
<feature type="domain" description="D-isomer specific 2-hydroxyacid dehydrogenase catalytic" evidence="14">
    <location>
        <begin position="8"/>
        <end position="317"/>
    </location>
</feature>
<evidence type="ECO:0000256" key="1">
    <source>
        <dbReference type="ARBA" id="ARBA00005216"/>
    </source>
</evidence>
<organism evidence="17 18">
    <name type="scientific">Meganyctiphanes norvegica</name>
    <name type="common">Northern krill</name>
    <name type="synonym">Thysanopoda norvegica</name>
    <dbReference type="NCBI Taxonomy" id="48144"/>
    <lineage>
        <taxon>Eukaryota</taxon>
        <taxon>Metazoa</taxon>
        <taxon>Ecdysozoa</taxon>
        <taxon>Arthropoda</taxon>
        <taxon>Crustacea</taxon>
        <taxon>Multicrustacea</taxon>
        <taxon>Malacostraca</taxon>
        <taxon>Eumalacostraca</taxon>
        <taxon>Eucarida</taxon>
        <taxon>Euphausiacea</taxon>
        <taxon>Euphausiidae</taxon>
        <taxon>Meganyctiphanes</taxon>
    </lineage>
</organism>
<accession>A0AAV2RAT2</accession>
<evidence type="ECO:0000256" key="12">
    <source>
        <dbReference type="ARBA" id="ARBA00048731"/>
    </source>
</evidence>
<dbReference type="PROSITE" id="PS00671">
    <property type="entry name" value="D_2_HYDROXYACID_DH_3"/>
    <property type="match status" value="1"/>
</dbReference>
<comment type="subunit">
    <text evidence="3">Homotetramer.</text>
</comment>
<dbReference type="InterPro" id="IPR029752">
    <property type="entry name" value="D-isomer_DH_CS1"/>
</dbReference>